<reference evidence="2 3" key="1">
    <citation type="journal article" date="2017" name="Nat. Ecol. Evol.">
        <title>Scallop genome provides insights into evolution of bilaterian karyotype and development.</title>
        <authorList>
            <person name="Wang S."/>
            <person name="Zhang J."/>
            <person name="Jiao W."/>
            <person name="Li J."/>
            <person name="Xun X."/>
            <person name="Sun Y."/>
            <person name="Guo X."/>
            <person name="Huan P."/>
            <person name="Dong B."/>
            <person name="Zhang L."/>
            <person name="Hu X."/>
            <person name="Sun X."/>
            <person name="Wang J."/>
            <person name="Zhao C."/>
            <person name="Wang Y."/>
            <person name="Wang D."/>
            <person name="Huang X."/>
            <person name="Wang R."/>
            <person name="Lv J."/>
            <person name="Li Y."/>
            <person name="Zhang Z."/>
            <person name="Liu B."/>
            <person name="Lu W."/>
            <person name="Hui Y."/>
            <person name="Liang J."/>
            <person name="Zhou Z."/>
            <person name="Hou R."/>
            <person name="Li X."/>
            <person name="Liu Y."/>
            <person name="Li H."/>
            <person name="Ning X."/>
            <person name="Lin Y."/>
            <person name="Zhao L."/>
            <person name="Xing Q."/>
            <person name="Dou J."/>
            <person name="Li Y."/>
            <person name="Mao J."/>
            <person name="Guo H."/>
            <person name="Dou H."/>
            <person name="Li T."/>
            <person name="Mu C."/>
            <person name="Jiang W."/>
            <person name="Fu Q."/>
            <person name="Fu X."/>
            <person name="Miao Y."/>
            <person name="Liu J."/>
            <person name="Yu Q."/>
            <person name="Li R."/>
            <person name="Liao H."/>
            <person name="Li X."/>
            <person name="Kong Y."/>
            <person name="Jiang Z."/>
            <person name="Chourrout D."/>
            <person name="Li R."/>
            <person name="Bao Z."/>
        </authorList>
    </citation>
    <scope>NUCLEOTIDE SEQUENCE [LARGE SCALE GENOMIC DNA]</scope>
    <source>
        <strain evidence="2 3">PY_sf001</strain>
    </source>
</reference>
<protein>
    <submittedName>
        <fullName evidence="2">Uncharacterized protein</fullName>
    </submittedName>
</protein>
<feature type="compositionally biased region" description="Basic residues" evidence="1">
    <location>
        <begin position="115"/>
        <end position="125"/>
    </location>
</feature>
<dbReference type="EMBL" id="NEDP02005325">
    <property type="protein sequence ID" value="OWF42024.1"/>
    <property type="molecule type" value="Genomic_DNA"/>
</dbReference>
<feature type="compositionally biased region" description="Basic and acidic residues" evidence="1">
    <location>
        <begin position="126"/>
        <end position="149"/>
    </location>
</feature>
<evidence type="ECO:0000313" key="3">
    <source>
        <dbReference type="Proteomes" id="UP000242188"/>
    </source>
</evidence>
<sequence>MVYVTVRYGDCEEEIFNPFCRARNLLRSIKQKCRCKNDFDIELCDESGNIKFLRDVPNRYANEILTERETLVLLRVDKTTETSDTYVPLLNDDESINEEFTARLAGRGMYDSRPGSRRVRSNTRRQKNDKNGDRDRSKEKLKSARPEKRSKSRQGK</sequence>
<dbReference type="AlphaFoldDB" id="A0A210PZV0"/>
<dbReference type="PANTHER" id="PTHR33887:SF5">
    <property type="entry name" value="PB1 DOMAIN-CONTAINING PROTEIN"/>
    <property type="match status" value="1"/>
</dbReference>
<dbReference type="OrthoDB" id="2109241at2759"/>
<gene>
    <name evidence="2" type="ORF">KP79_PYT24100</name>
</gene>
<dbReference type="Proteomes" id="UP000242188">
    <property type="component" value="Unassembled WGS sequence"/>
</dbReference>
<accession>A0A210PZV0</accession>
<feature type="region of interest" description="Disordered" evidence="1">
    <location>
        <begin position="105"/>
        <end position="156"/>
    </location>
</feature>
<name>A0A210PZV0_MIZYE</name>
<dbReference type="PANTHER" id="PTHR33887">
    <property type="entry name" value="PB1 DOMAIN-CONTAINING PROTEIN"/>
    <property type="match status" value="1"/>
</dbReference>
<evidence type="ECO:0000313" key="2">
    <source>
        <dbReference type="EMBL" id="OWF42024.1"/>
    </source>
</evidence>
<proteinExistence type="predicted"/>
<organism evidence="2 3">
    <name type="scientific">Mizuhopecten yessoensis</name>
    <name type="common">Japanese scallop</name>
    <name type="synonym">Patinopecten yessoensis</name>
    <dbReference type="NCBI Taxonomy" id="6573"/>
    <lineage>
        <taxon>Eukaryota</taxon>
        <taxon>Metazoa</taxon>
        <taxon>Spiralia</taxon>
        <taxon>Lophotrochozoa</taxon>
        <taxon>Mollusca</taxon>
        <taxon>Bivalvia</taxon>
        <taxon>Autobranchia</taxon>
        <taxon>Pteriomorphia</taxon>
        <taxon>Pectinida</taxon>
        <taxon>Pectinoidea</taxon>
        <taxon>Pectinidae</taxon>
        <taxon>Mizuhopecten</taxon>
    </lineage>
</organism>
<dbReference type="Pfam" id="PF15874">
    <property type="entry name" value="Il2rg"/>
    <property type="match status" value="1"/>
</dbReference>
<keyword evidence="3" id="KW-1185">Reference proteome</keyword>
<evidence type="ECO:0000256" key="1">
    <source>
        <dbReference type="SAM" id="MobiDB-lite"/>
    </source>
</evidence>
<comment type="caution">
    <text evidence="2">The sequence shown here is derived from an EMBL/GenBank/DDBJ whole genome shotgun (WGS) entry which is preliminary data.</text>
</comment>
<dbReference type="InterPro" id="IPR039471">
    <property type="entry name" value="CXorf65-like"/>
</dbReference>